<dbReference type="Pfam" id="PF00415">
    <property type="entry name" value="RCC1"/>
    <property type="match status" value="3"/>
</dbReference>
<feature type="repeat" description="RCC1" evidence="2">
    <location>
        <begin position="273"/>
        <end position="325"/>
    </location>
</feature>
<proteinExistence type="predicted"/>
<dbReference type="Pfam" id="PF25390">
    <property type="entry name" value="WD40_RLD"/>
    <property type="match status" value="1"/>
</dbReference>
<evidence type="ECO:0000259" key="5">
    <source>
        <dbReference type="Pfam" id="PF25390"/>
    </source>
</evidence>
<dbReference type="InterPro" id="IPR051210">
    <property type="entry name" value="Ub_ligase/GEF_domain"/>
</dbReference>
<accession>A0A7S4PZY7</accession>
<dbReference type="InterPro" id="IPR000408">
    <property type="entry name" value="Reg_chr_condens"/>
</dbReference>
<feature type="coiled-coil region" evidence="3">
    <location>
        <begin position="491"/>
        <end position="557"/>
    </location>
</feature>
<feature type="repeat" description="RCC1" evidence="2">
    <location>
        <begin position="221"/>
        <end position="272"/>
    </location>
</feature>
<dbReference type="SUPFAM" id="SSF50985">
    <property type="entry name" value="RCC1/BLIP-II"/>
    <property type="match status" value="2"/>
</dbReference>
<feature type="repeat" description="RCC1" evidence="2">
    <location>
        <begin position="168"/>
        <end position="219"/>
    </location>
</feature>
<evidence type="ECO:0000256" key="1">
    <source>
        <dbReference type="ARBA" id="ARBA00022737"/>
    </source>
</evidence>
<feature type="repeat" description="RCC1" evidence="2">
    <location>
        <begin position="63"/>
        <end position="114"/>
    </location>
</feature>
<protein>
    <recommendedName>
        <fullName evidence="5">RCC1-like domain-containing protein</fullName>
    </recommendedName>
</protein>
<feature type="repeat" description="RCC1" evidence="2">
    <location>
        <begin position="115"/>
        <end position="166"/>
    </location>
</feature>
<evidence type="ECO:0000313" key="6">
    <source>
        <dbReference type="EMBL" id="CAE4567428.1"/>
    </source>
</evidence>
<evidence type="ECO:0000256" key="2">
    <source>
        <dbReference type="PROSITE-ProRule" id="PRU00235"/>
    </source>
</evidence>
<feature type="domain" description="RCC1-like" evidence="5">
    <location>
        <begin position="7"/>
        <end position="214"/>
    </location>
</feature>
<keyword evidence="3" id="KW-0175">Coiled coil</keyword>
<dbReference type="PROSITE" id="PS00626">
    <property type="entry name" value="RCC1_2"/>
    <property type="match status" value="2"/>
</dbReference>
<feature type="repeat" description="RCC1" evidence="2">
    <location>
        <begin position="8"/>
        <end position="62"/>
    </location>
</feature>
<evidence type="ECO:0000256" key="3">
    <source>
        <dbReference type="SAM" id="Coils"/>
    </source>
</evidence>
<dbReference type="AlphaFoldDB" id="A0A7S4PZY7"/>
<dbReference type="InterPro" id="IPR058923">
    <property type="entry name" value="RCC1-like_dom"/>
</dbReference>
<name>A0A7S4PZY7_9DINO</name>
<reference evidence="6" key="1">
    <citation type="submission" date="2021-01" db="EMBL/GenBank/DDBJ databases">
        <authorList>
            <person name="Corre E."/>
            <person name="Pelletier E."/>
            <person name="Niang G."/>
            <person name="Scheremetjew M."/>
            <person name="Finn R."/>
            <person name="Kale V."/>
            <person name="Holt S."/>
            <person name="Cochrane G."/>
            <person name="Meng A."/>
            <person name="Brown T."/>
            <person name="Cohen L."/>
        </authorList>
    </citation>
    <scope>NUCLEOTIDE SEQUENCE</scope>
    <source>
        <strain evidence="6">CCMP3105</strain>
    </source>
</reference>
<dbReference type="EMBL" id="HBNR01010881">
    <property type="protein sequence ID" value="CAE4567428.1"/>
    <property type="molecule type" value="Transcribed_RNA"/>
</dbReference>
<sequence>MGQSSTKAGVVVWGSSEHGQLGIGSLPAEDRAVQPRIVEQLRSVHVRQVACAGHYSCGVSENGEVYTWGYGKDGQLGQGETKDVHTPKAVRTLQSKLIRHVSCAEHHVAAVSDSGILFTWGKGQNGRLGHGGTESELLPKAVEALAGHHVSQVSCGDFHTACMLLNPPHVYTWGLGLSGRLGHGDESDRNLPTLVEALAAAHVTHVACGGHHSATIHDASGQLFTWGGGAFGKLGHGNRLAQTTPKVVAALQSRKLVQVSLGPHHSAALTQKGEVFTWGQAGRLGHASQGAEVDEMVPRQVMALSSVFVLQVSCGHSHCAVVTETGDVWAWGSSRAFGHTEPSAVPNVPTMIKVLSGKAIVQVACGVTHSIALSDYRRLTGKAALAATRSMGAAAGVKDGVPPRTTAGGRLEADGGVDAKKPERYLDVGEASLSLLSGDERSQGVLLAELHDNAEGGAEKGPFGGKGLPPPTVEREIAFLSAELKAYQEQTLRLAKLLQETKTKLEALQNENSFLKSELEVMHQCSNDADERLDTLRRHFNERIREMERRYTEKERVWKETFGRLRSHLDLGAMDPTEAPGMGLGPDFAIARRPGTAPGGPGRADGQGPALADPAALAEGGAIGLPGEEVAGHGAPGAEPLLPTGTDGAGARSEAQQRMRAAGRVSLWPGGGQS</sequence>
<dbReference type="PANTHER" id="PTHR22870">
    <property type="entry name" value="REGULATOR OF CHROMOSOME CONDENSATION"/>
    <property type="match status" value="1"/>
</dbReference>
<dbReference type="InterPro" id="IPR009091">
    <property type="entry name" value="RCC1/BLIP-II"/>
</dbReference>
<feature type="repeat" description="RCC1" evidence="2">
    <location>
        <begin position="326"/>
        <end position="376"/>
    </location>
</feature>
<dbReference type="PANTHER" id="PTHR22870:SF155">
    <property type="entry name" value="E3 UBIQUITIN-PROTEIN LIGASE HERC1-RELATED"/>
    <property type="match status" value="1"/>
</dbReference>
<organism evidence="6">
    <name type="scientific">Alexandrium monilatum</name>
    <dbReference type="NCBI Taxonomy" id="311494"/>
    <lineage>
        <taxon>Eukaryota</taxon>
        <taxon>Sar</taxon>
        <taxon>Alveolata</taxon>
        <taxon>Dinophyceae</taxon>
        <taxon>Gonyaulacales</taxon>
        <taxon>Pyrocystaceae</taxon>
        <taxon>Alexandrium</taxon>
    </lineage>
</organism>
<feature type="region of interest" description="Disordered" evidence="4">
    <location>
        <begin position="620"/>
        <end position="674"/>
    </location>
</feature>
<evidence type="ECO:0000256" key="4">
    <source>
        <dbReference type="SAM" id="MobiDB-lite"/>
    </source>
</evidence>
<feature type="region of interest" description="Disordered" evidence="4">
    <location>
        <begin position="396"/>
        <end position="416"/>
    </location>
</feature>
<gene>
    <name evidence="6" type="ORF">AMON00008_LOCUS7047</name>
</gene>
<feature type="region of interest" description="Disordered" evidence="4">
    <location>
        <begin position="593"/>
        <end position="612"/>
    </location>
</feature>
<dbReference type="Gene3D" id="2.130.10.30">
    <property type="entry name" value="Regulator of chromosome condensation 1/beta-lactamase-inhibitor protein II"/>
    <property type="match status" value="2"/>
</dbReference>
<keyword evidence="1" id="KW-0677">Repeat</keyword>
<dbReference type="PRINTS" id="PR00633">
    <property type="entry name" value="RCCNDNSATION"/>
</dbReference>
<dbReference type="PROSITE" id="PS50012">
    <property type="entry name" value="RCC1_3"/>
    <property type="match status" value="7"/>
</dbReference>